<feature type="region of interest" description="Disordered" evidence="2">
    <location>
        <begin position="270"/>
        <end position="290"/>
    </location>
</feature>
<evidence type="ECO:0000259" key="3">
    <source>
        <dbReference type="Pfam" id="PF04504"/>
    </source>
</evidence>
<dbReference type="InterPro" id="IPR053932">
    <property type="entry name" value="GeBP-like_DBD"/>
</dbReference>
<evidence type="ECO:0000256" key="2">
    <source>
        <dbReference type="SAM" id="MobiDB-lite"/>
    </source>
</evidence>
<evidence type="ECO:0000256" key="1">
    <source>
        <dbReference type="ARBA" id="ARBA00010820"/>
    </source>
</evidence>
<feature type="compositionally biased region" description="Polar residues" evidence="2">
    <location>
        <begin position="91"/>
        <end position="114"/>
    </location>
</feature>
<dbReference type="Pfam" id="PF04504">
    <property type="entry name" value="GeBP-like_DBD"/>
    <property type="match status" value="1"/>
</dbReference>
<gene>
    <name evidence="4" type="ORF">SADUNF_Sadunf16G0149400</name>
</gene>
<dbReference type="GO" id="GO:0005634">
    <property type="term" value="C:nucleus"/>
    <property type="evidence" value="ECO:0007669"/>
    <property type="project" value="TreeGrafter"/>
</dbReference>
<feature type="region of interest" description="Disordered" evidence="2">
    <location>
        <begin position="91"/>
        <end position="120"/>
    </location>
</feature>
<dbReference type="PANTHER" id="PTHR31662">
    <property type="entry name" value="BNAANNG10740D PROTEIN-RELATED"/>
    <property type="match status" value="1"/>
</dbReference>
<name>A0A835JB92_9ROSI</name>
<protein>
    <recommendedName>
        <fullName evidence="3">Glabrous enhancer-binding protein-like DBD domain-containing protein</fullName>
    </recommendedName>
</protein>
<dbReference type="GO" id="GO:0006355">
    <property type="term" value="P:regulation of DNA-templated transcription"/>
    <property type="evidence" value="ECO:0007669"/>
    <property type="project" value="InterPro"/>
</dbReference>
<feature type="region of interest" description="Disordered" evidence="2">
    <location>
        <begin position="1"/>
        <end position="68"/>
    </location>
</feature>
<proteinExistence type="inferred from homology"/>
<keyword evidence="5" id="KW-1185">Reference proteome</keyword>
<dbReference type="EMBL" id="JADGMS010000016">
    <property type="protein sequence ID" value="KAF9665688.1"/>
    <property type="molecule type" value="Genomic_DNA"/>
</dbReference>
<feature type="compositionally biased region" description="Acidic residues" evidence="2">
    <location>
        <begin position="1"/>
        <end position="24"/>
    </location>
</feature>
<feature type="compositionally biased region" description="Acidic residues" evidence="2">
    <location>
        <begin position="31"/>
        <end position="62"/>
    </location>
</feature>
<reference evidence="4 5" key="1">
    <citation type="submission" date="2020-10" db="EMBL/GenBank/DDBJ databases">
        <title>Plant Genome Project.</title>
        <authorList>
            <person name="Zhang R.-G."/>
        </authorList>
    </citation>
    <scope>NUCLEOTIDE SEQUENCE [LARGE SCALE GENOMIC DNA]</scope>
    <source>
        <strain evidence="4">FAFU-HL-1</strain>
        <tissue evidence="4">Leaf</tissue>
    </source>
</reference>
<sequence>MAAEQDDNVFDQDLEVDDEDEDDQSSQSQNDDLEDDLEIENDDTLPENDDVLSEELLEDDDTSTSAAVPTAIPAVTIASIPDFATTITAVASDSTPDASQRQRVPPETTTIPSQDSKKPQFDDTRRLFQRLWTDEDEIELLQGFLDYTTTKGTVNNHHNDTALFYDQIKSKLQLDFNKNQLVEKLRRLKKKYRNVLSKINSGKDFCFKSSHDQATFEISRKIWSSTGKIAGFSNEDGHNLDDDDGGNPSPNFNNHTVMMDGDVAVKIEDQKCTPRSRKRSRSRSAVGVRTEEKRVLNDGFVGNETNVNGGGSGNGNMSSVIEETMRSCLSPLFKELLSNMAGAGMGGVGRGVGGLAMNAMPLSFGVGDVMMMDEKWRKQHILELEVYSKRLELVQDQIRAQLDELRSMGDSRMSMMQSLNLTNPLRFVISGSSRMAIPSTSQPPLHHPHKLVTLTSLNLEGLPTNVSVLVCPHEVVTFGLLHYWACMTKGSIHGSFHVMKFLSLVSISWDSPHLLPKGLSVMVLEFVLLLLQVAMAYMRIMIKLLEPVLKFRDLSQPTYLMLPAGLLRMSLDFSCDWSFECLLFSFDHCIIIVRPGLDCRSYEEYR</sequence>
<dbReference type="Proteomes" id="UP000657918">
    <property type="component" value="Chromosome 16"/>
</dbReference>
<comment type="caution">
    <text evidence="4">The sequence shown here is derived from an EMBL/GenBank/DDBJ whole genome shotgun (WGS) entry which is preliminary data.</text>
</comment>
<organism evidence="4 5">
    <name type="scientific">Salix dunnii</name>
    <dbReference type="NCBI Taxonomy" id="1413687"/>
    <lineage>
        <taxon>Eukaryota</taxon>
        <taxon>Viridiplantae</taxon>
        <taxon>Streptophyta</taxon>
        <taxon>Embryophyta</taxon>
        <taxon>Tracheophyta</taxon>
        <taxon>Spermatophyta</taxon>
        <taxon>Magnoliopsida</taxon>
        <taxon>eudicotyledons</taxon>
        <taxon>Gunneridae</taxon>
        <taxon>Pentapetalae</taxon>
        <taxon>rosids</taxon>
        <taxon>fabids</taxon>
        <taxon>Malpighiales</taxon>
        <taxon>Salicaceae</taxon>
        <taxon>Saliceae</taxon>
        <taxon>Salix</taxon>
    </lineage>
</organism>
<dbReference type="OrthoDB" id="669440at2759"/>
<accession>A0A835JB92</accession>
<feature type="domain" description="Glabrous enhancer-binding protein-like DBD" evidence="3">
    <location>
        <begin position="128"/>
        <end position="224"/>
    </location>
</feature>
<dbReference type="AlphaFoldDB" id="A0A835JB92"/>
<dbReference type="InterPro" id="IPR007592">
    <property type="entry name" value="GEBP"/>
</dbReference>
<comment type="similarity">
    <text evidence="1">Belongs to the GeBP family.</text>
</comment>
<evidence type="ECO:0000313" key="5">
    <source>
        <dbReference type="Proteomes" id="UP000657918"/>
    </source>
</evidence>
<evidence type="ECO:0000313" key="4">
    <source>
        <dbReference type="EMBL" id="KAF9665688.1"/>
    </source>
</evidence>
<dbReference type="PANTHER" id="PTHR31662:SF1">
    <property type="entry name" value="OS01G0249900 PROTEIN"/>
    <property type="match status" value="1"/>
</dbReference>